<dbReference type="RefSeq" id="XP_035827867.1">
    <property type="nucleotide sequence ID" value="XM_035971974.1"/>
</dbReference>
<evidence type="ECO:0000313" key="1">
    <source>
        <dbReference type="Proteomes" id="UP000694888"/>
    </source>
</evidence>
<proteinExistence type="predicted"/>
<sequence>MGVLRSRFLRQTQDLTGLIVILNVLVACLFCPVQSKDPLCVATNQTQASGHDLPQLTGSYVAYMEWWNSETENFVFRQDYVWQEANMAAVKIRGLFDPGDTYVFISDYNSSQLYTVVGSGDGESRCTT</sequence>
<dbReference type="GeneID" id="106012885"/>
<dbReference type="PROSITE" id="PS51257">
    <property type="entry name" value="PROKAR_LIPOPROTEIN"/>
    <property type="match status" value="1"/>
</dbReference>
<gene>
    <name evidence="2" type="primary">LOC106012885</name>
</gene>
<organism evidence="1 2">
    <name type="scientific">Aplysia californica</name>
    <name type="common">California sea hare</name>
    <dbReference type="NCBI Taxonomy" id="6500"/>
    <lineage>
        <taxon>Eukaryota</taxon>
        <taxon>Metazoa</taxon>
        <taxon>Spiralia</taxon>
        <taxon>Lophotrochozoa</taxon>
        <taxon>Mollusca</taxon>
        <taxon>Gastropoda</taxon>
        <taxon>Heterobranchia</taxon>
        <taxon>Euthyneura</taxon>
        <taxon>Tectipleura</taxon>
        <taxon>Aplysiida</taxon>
        <taxon>Aplysioidea</taxon>
        <taxon>Aplysiidae</taxon>
        <taxon>Aplysia</taxon>
    </lineage>
</organism>
<keyword evidence="1" id="KW-1185">Reference proteome</keyword>
<dbReference type="Proteomes" id="UP000694888">
    <property type="component" value="Unplaced"/>
</dbReference>
<evidence type="ECO:0000313" key="2">
    <source>
        <dbReference type="RefSeq" id="XP_035827867.1"/>
    </source>
</evidence>
<reference evidence="2" key="1">
    <citation type="submission" date="2025-08" db="UniProtKB">
        <authorList>
            <consortium name="RefSeq"/>
        </authorList>
    </citation>
    <scope>IDENTIFICATION</scope>
</reference>
<protein>
    <submittedName>
        <fullName evidence="2">Uncharacterized protein LOC106012885</fullName>
    </submittedName>
</protein>
<name>A0ABM1VZM4_APLCA</name>
<accession>A0ABM1VZM4</accession>